<gene>
    <name evidence="3" type="ORF">GCM10023329_57580</name>
</gene>
<evidence type="ECO:0000313" key="3">
    <source>
        <dbReference type="EMBL" id="GAA4797048.1"/>
    </source>
</evidence>
<comment type="caution">
    <text evidence="3">The sequence shown here is derived from an EMBL/GenBank/DDBJ whole genome shotgun (WGS) entry which is preliminary data.</text>
</comment>
<dbReference type="Pfam" id="PF09346">
    <property type="entry name" value="SMI1_KNR4"/>
    <property type="match status" value="1"/>
</dbReference>
<reference evidence="4" key="1">
    <citation type="journal article" date="2019" name="Int. J. Syst. Evol. Microbiol.">
        <title>The Global Catalogue of Microorganisms (GCM) 10K type strain sequencing project: providing services to taxonomists for standard genome sequencing and annotation.</title>
        <authorList>
            <consortium name="The Broad Institute Genomics Platform"/>
            <consortium name="The Broad Institute Genome Sequencing Center for Infectious Disease"/>
            <person name="Wu L."/>
            <person name="Ma J."/>
        </authorList>
    </citation>
    <scope>NUCLEOTIDE SEQUENCE [LARGE SCALE GENOMIC DNA]</scope>
    <source>
        <strain evidence="4">JCM 18324</strain>
    </source>
</reference>
<proteinExistence type="predicted"/>
<name>A0ABP9BLC7_9ACTN</name>
<dbReference type="InterPro" id="IPR018958">
    <property type="entry name" value="Knr4/Smi1-like_dom"/>
</dbReference>
<organism evidence="3 4">
    <name type="scientific">Streptomyces sanyensis</name>
    <dbReference type="NCBI Taxonomy" id="568869"/>
    <lineage>
        <taxon>Bacteria</taxon>
        <taxon>Bacillati</taxon>
        <taxon>Actinomycetota</taxon>
        <taxon>Actinomycetes</taxon>
        <taxon>Kitasatosporales</taxon>
        <taxon>Streptomycetaceae</taxon>
        <taxon>Streptomyces</taxon>
    </lineage>
</organism>
<evidence type="ECO:0000256" key="1">
    <source>
        <dbReference type="SAM" id="MobiDB-lite"/>
    </source>
</evidence>
<feature type="compositionally biased region" description="Low complexity" evidence="1">
    <location>
        <begin position="27"/>
        <end position="38"/>
    </location>
</feature>
<feature type="region of interest" description="Disordered" evidence="1">
    <location>
        <begin position="1"/>
        <end position="50"/>
    </location>
</feature>
<dbReference type="Proteomes" id="UP001501147">
    <property type="component" value="Unassembled WGS sequence"/>
</dbReference>
<dbReference type="SUPFAM" id="SSF160631">
    <property type="entry name" value="SMI1/KNR4-like"/>
    <property type="match status" value="1"/>
</dbReference>
<accession>A0ABP9BLC7</accession>
<evidence type="ECO:0000259" key="2">
    <source>
        <dbReference type="Pfam" id="PF09346"/>
    </source>
</evidence>
<evidence type="ECO:0000313" key="4">
    <source>
        <dbReference type="Proteomes" id="UP001501147"/>
    </source>
</evidence>
<protein>
    <recommendedName>
        <fullName evidence="2">Knr4/Smi1-like domain-containing protein</fullName>
    </recommendedName>
</protein>
<keyword evidence="4" id="KW-1185">Reference proteome</keyword>
<dbReference type="InterPro" id="IPR037883">
    <property type="entry name" value="Knr4/Smi1-like_sf"/>
</dbReference>
<feature type="domain" description="Knr4/Smi1-like" evidence="2">
    <location>
        <begin position="81"/>
        <end position="203"/>
    </location>
</feature>
<dbReference type="EMBL" id="BAABJV010000031">
    <property type="protein sequence ID" value="GAA4797048.1"/>
    <property type="molecule type" value="Genomic_DNA"/>
</dbReference>
<sequence>MARVPAAGETAPSGSRPGRPQGSYRLGPGTRGRPAAARAGRRRPPLSQAAGRIRRVTTDEDLLARVADRAQAGPTALPPAVSAADLAAAETALGFALPPLLAALYREVANGGFGPEYTLLPLVGPARTVVSAYHAERSASAGEEAPFWPEGVVPVLDWGCGMYAAVDCRSESAAVLLFEPNAVGDDWAAAWFVDAGSLARWLETWVAGTGWYREDAG</sequence>